<organism evidence="3 4">
    <name type="scientific">Lithospermum erythrorhizon</name>
    <name type="common">Purple gromwell</name>
    <name type="synonym">Lithospermum officinale var. erythrorhizon</name>
    <dbReference type="NCBI Taxonomy" id="34254"/>
    <lineage>
        <taxon>Eukaryota</taxon>
        <taxon>Viridiplantae</taxon>
        <taxon>Streptophyta</taxon>
        <taxon>Embryophyta</taxon>
        <taxon>Tracheophyta</taxon>
        <taxon>Spermatophyta</taxon>
        <taxon>Magnoliopsida</taxon>
        <taxon>eudicotyledons</taxon>
        <taxon>Gunneridae</taxon>
        <taxon>Pentapetalae</taxon>
        <taxon>asterids</taxon>
        <taxon>lamiids</taxon>
        <taxon>Boraginales</taxon>
        <taxon>Boraginaceae</taxon>
        <taxon>Boraginoideae</taxon>
        <taxon>Lithospermeae</taxon>
        <taxon>Lithospermum</taxon>
    </lineage>
</organism>
<protein>
    <recommendedName>
        <fullName evidence="2">LOB domain-containing protein</fullName>
    </recommendedName>
</protein>
<dbReference type="PANTHER" id="PTHR31301">
    <property type="entry name" value="LOB DOMAIN-CONTAINING PROTEIN 4-RELATED"/>
    <property type="match status" value="1"/>
</dbReference>
<comment type="caution">
    <text evidence="3">The sequence shown here is derived from an EMBL/GenBank/DDBJ whole genome shotgun (WGS) entry which is preliminary data.</text>
</comment>
<gene>
    <name evidence="3" type="ORF">LIER_00744</name>
</gene>
<dbReference type="PROSITE" id="PS50891">
    <property type="entry name" value="LOB"/>
    <property type="match status" value="1"/>
</dbReference>
<dbReference type="Pfam" id="PF03195">
    <property type="entry name" value="LOB"/>
    <property type="match status" value="1"/>
</dbReference>
<comment type="similarity">
    <text evidence="1">Belongs to the LOB domain-containing protein family.</text>
</comment>
<dbReference type="AlphaFoldDB" id="A0AAV3NIJ9"/>
<accession>A0AAV3NIJ9</accession>
<reference evidence="3 4" key="1">
    <citation type="submission" date="2024-01" db="EMBL/GenBank/DDBJ databases">
        <title>The complete chloroplast genome sequence of Lithospermum erythrorhizon: insights into the phylogenetic relationship among Boraginaceae species and the maternal lineages of purple gromwells.</title>
        <authorList>
            <person name="Okada T."/>
            <person name="Watanabe K."/>
        </authorList>
    </citation>
    <scope>NUCLEOTIDE SEQUENCE [LARGE SCALE GENOMIC DNA]</scope>
</reference>
<dbReference type="EMBL" id="BAABME010000061">
    <property type="protein sequence ID" value="GAA0139135.1"/>
    <property type="molecule type" value="Genomic_DNA"/>
</dbReference>
<sequence>MMQKNNGTNACASCKHQRKKCTDKCILAPLFPVEKTKEFQAVHRVFGVSNLTKIVGNLPRDDDRRRAVQSLIWEASWRLRDPILGPYGEYKRIYDELKLYKNQFQCGNMYQNNVSSQGGVTTTMYKPHAATTGDLGGWNNNIIGDVNNTLDYIHEHGSAINADNNFYDYFTQREDEFNLEKVRRDAMIMNNECANVLPQHQHPANINGSNH</sequence>
<keyword evidence="4" id="KW-1185">Reference proteome</keyword>
<dbReference type="Proteomes" id="UP001454036">
    <property type="component" value="Unassembled WGS sequence"/>
</dbReference>
<evidence type="ECO:0000259" key="2">
    <source>
        <dbReference type="PROSITE" id="PS50891"/>
    </source>
</evidence>
<dbReference type="PANTHER" id="PTHR31301:SF19">
    <property type="entry name" value="LOB DOMAIN-CONTAINING PROTEIN 2"/>
    <property type="match status" value="1"/>
</dbReference>
<evidence type="ECO:0000256" key="1">
    <source>
        <dbReference type="ARBA" id="ARBA00005474"/>
    </source>
</evidence>
<name>A0AAV3NIJ9_LITER</name>
<evidence type="ECO:0000313" key="3">
    <source>
        <dbReference type="EMBL" id="GAA0139135.1"/>
    </source>
</evidence>
<dbReference type="InterPro" id="IPR004883">
    <property type="entry name" value="LOB"/>
</dbReference>
<feature type="domain" description="LOB" evidence="2">
    <location>
        <begin position="9"/>
        <end position="111"/>
    </location>
</feature>
<proteinExistence type="inferred from homology"/>
<evidence type="ECO:0000313" key="4">
    <source>
        <dbReference type="Proteomes" id="UP001454036"/>
    </source>
</evidence>